<dbReference type="InterPro" id="IPR035996">
    <property type="entry name" value="4pyrrol_Methylase_sf"/>
</dbReference>
<dbReference type="Proteomes" id="UP000307000">
    <property type="component" value="Chromosome"/>
</dbReference>
<keyword evidence="4 6" id="KW-0808">Transferase</keyword>
<dbReference type="CDD" id="cd11648">
    <property type="entry name" value="RsmI"/>
    <property type="match status" value="1"/>
</dbReference>
<evidence type="ECO:0000259" key="8">
    <source>
        <dbReference type="Pfam" id="PF00590"/>
    </source>
</evidence>
<dbReference type="NCBIfam" id="TIGR00096">
    <property type="entry name" value="16S rRNA (cytidine(1402)-2'-O)-methyltransferase"/>
    <property type="match status" value="1"/>
</dbReference>
<keyword evidence="2 6" id="KW-0698">rRNA processing</keyword>
<dbReference type="GO" id="GO:0005737">
    <property type="term" value="C:cytoplasm"/>
    <property type="evidence" value="ECO:0007669"/>
    <property type="project" value="UniProtKB-SubCell"/>
</dbReference>
<dbReference type="FunFam" id="3.30.950.10:FF:000002">
    <property type="entry name" value="Ribosomal RNA small subunit methyltransferase I"/>
    <property type="match status" value="1"/>
</dbReference>
<dbReference type="PANTHER" id="PTHR46111:SF1">
    <property type="entry name" value="RIBOSOMAL RNA SMALL SUBUNIT METHYLTRANSFERASE I"/>
    <property type="match status" value="1"/>
</dbReference>
<dbReference type="RefSeq" id="WP_138175389.1">
    <property type="nucleotide sequence ID" value="NZ_CP034412.1"/>
</dbReference>
<dbReference type="InterPro" id="IPR018063">
    <property type="entry name" value="SAM_MeTrfase_RsmI_CS"/>
</dbReference>
<gene>
    <name evidence="6 10" type="primary">rsmI</name>
    <name evidence="10" type="ORF">GcLGCM259_0626</name>
</gene>
<dbReference type="InterPro" id="IPR008189">
    <property type="entry name" value="rRNA_ssu_MeTfrase_I"/>
</dbReference>
<keyword evidence="5 6" id="KW-0949">S-adenosyl-L-methionine</keyword>
<dbReference type="SUPFAM" id="SSF53790">
    <property type="entry name" value="Tetrapyrrole methylase"/>
    <property type="match status" value="1"/>
</dbReference>
<feature type="domain" description="RsmI HTH" evidence="9">
    <location>
        <begin position="265"/>
        <end position="301"/>
    </location>
</feature>
<dbReference type="Gene3D" id="3.30.950.10">
    <property type="entry name" value="Methyltransferase, Cobalt-precorrin-4 Transmethylase, Domain 2"/>
    <property type="match status" value="1"/>
</dbReference>
<evidence type="ECO:0000256" key="3">
    <source>
        <dbReference type="ARBA" id="ARBA00022603"/>
    </source>
</evidence>
<comment type="function">
    <text evidence="6">Catalyzes the 2'-O-methylation of the ribose of cytidine 1402 (C1402) in 16S rRNA.</text>
</comment>
<organism evidence="10 11">
    <name type="scientific">Glutamicibacter creatinolyticus</name>
    <dbReference type="NCBI Taxonomy" id="162496"/>
    <lineage>
        <taxon>Bacteria</taxon>
        <taxon>Bacillati</taxon>
        <taxon>Actinomycetota</taxon>
        <taxon>Actinomycetes</taxon>
        <taxon>Micrococcales</taxon>
        <taxon>Micrococcaceae</taxon>
        <taxon>Glutamicibacter</taxon>
    </lineage>
</organism>
<keyword evidence="1 6" id="KW-0963">Cytoplasm</keyword>
<comment type="similarity">
    <text evidence="6">Belongs to the methyltransferase superfamily. RsmI family.</text>
</comment>
<dbReference type="InterPro" id="IPR014777">
    <property type="entry name" value="4pyrrole_Mease_sub1"/>
</dbReference>
<comment type="catalytic activity">
    <reaction evidence="6">
        <text>cytidine(1402) in 16S rRNA + S-adenosyl-L-methionine = 2'-O-methylcytidine(1402) in 16S rRNA + S-adenosyl-L-homocysteine + H(+)</text>
        <dbReference type="Rhea" id="RHEA:42924"/>
        <dbReference type="Rhea" id="RHEA-COMP:10285"/>
        <dbReference type="Rhea" id="RHEA-COMP:10286"/>
        <dbReference type="ChEBI" id="CHEBI:15378"/>
        <dbReference type="ChEBI" id="CHEBI:57856"/>
        <dbReference type="ChEBI" id="CHEBI:59789"/>
        <dbReference type="ChEBI" id="CHEBI:74495"/>
        <dbReference type="ChEBI" id="CHEBI:82748"/>
        <dbReference type="EC" id="2.1.1.198"/>
    </reaction>
</comment>
<feature type="region of interest" description="Disordered" evidence="7">
    <location>
        <begin position="1"/>
        <end position="39"/>
    </location>
</feature>
<protein>
    <recommendedName>
        <fullName evidence="6">Ribosomal RNA small subunit methyltransferase I</fullName>
        <ecNumber evidence="6">2.1.1.198</ecNumber>
    </recommendedName>
    <alternativeName>
        <fullName evidence="6">16S rRNA 2'-O-ribose C1402 methyltransferase</fullName>
    </alternativeName>
    <alternativeName>
        <fullName evidence="6">rRNA (cytidine-2'-O-)-methyltransferase RsmI</fullName>
    </alternativeName>
</protein>
<name>A0A5B7WQV3_9MICC</name>
<dbReference type="PROSITE" id="PS01296">
    <property type="entry name" value="RSMI"/>
    <property type="match status" value="1"/>
</dbReference>
<dbReference type="KEGG" id="gcr:GcLGCM259_0626"/>
<evidence type="ECO:0000256" key="4">
    <source>
        <dbReference type="ARBA" id="ARBA00022679"/>
    </source>
</evidence>
<evidence type="ECO:0000256" key="7">
    <source>
        <dbReference type="SAM" id="MobiDB-lite"/>
    </source>
</evidence>
<dbReference type="PANTHER" id="PTHR46111">
    <property type="entry name" value="RIBOSOMAL RNA SMALL SUBUNIT METHYLTRANSFERASE I"/>
    <property type="match status" value="1"/>
</dbReference>
<dbReference type="AlphaFoldDB" id="A0A5B7WQV3"/>
<evidence type="ECO:0000256" key="6">
    <source>
        <dbReference type="HAMAP-Rule" id="MF_01877"/>
    </source>
</evidence>
<keyword evidence="3 6" id="KW-0489">Methyltransferase</keyword>
<dbReference type="InterPro" id="IPR014776">
    <property type="entry name" value="4pyrrole_Mease_sub2"/>
</dbReference>
<comment type="subcellular location">
    <subcellularLocation>
        <location evidence="6">Cytoplasm</location>
    </subcellularLocation>
</comment>
<sequence length="307" mass="32806">MQQAKENPESPVSAPAPEARATRDPEGQGQIVLGATPIGNLSDASPRLREIMASAHLIAAEDTRNFHHLAQGLGVRPTGRVMSLHEHNETHKISEVLEAVRDGATVLVVSDAGMPAVSDPGFPLVAAALDEGLLVTAVPGPSAVLTALALSGLPTGRFTFEGFLPRKAGERRKRLQALESEERTMVFFEAPHRLAAFLQSLLEVFGAERQIAVARELTKKFEEVRRGSVPELLAWAQDGVRGEIAVVVSGAQAPAAGKPEDHVGQVQQLITAGTRMKQAVAEVAEARGLKKRELYEAVLAARQQGEK</sequence>
<dbReference type="HAMAP" id="MF_01877">
    <property type="entry name" value="16SrRNA_methyltr_I"/>
    <property type="match status" value="1"/>
</dbReference>
<dbReference type="PIRSF" id="PIRSF005917">
    <property type="entry name" value="MTase_YraL"/>
    <property type="match status" value="1"/>
</dbReference>
<dbReference type="EC" id="2.1.1.198" evidence="6"/>
<evidence type="ECO:0000313" key="10">
    <source>
        <dbReference type="EMBL" id="QCY46388.1"/>
    </source>
</evidence>
<feature type="compositionally biased region" description="Low complexity" evidence="7">
    <location>
        <begin position="9"/>
        <end position="19"/>
    </location>
</feature>
<dbReference type="InterPro" id="IPR053910">
    <property type="entry name" value="RsmI_HTH"/>
</dbReference>
<dbReference type="Pfam" id="PF23016">
    <property type="entry name" value="RsmI_C"/>
    <property type="match status" value="1"/>
</dbReference>
<evidence type="ECO:0000313" key="11">
    <source>
        <dbReference type="Proteomes" id="UP000307000"/>
    </source>
</evidence>
<reference evidence="10 11" key="1">
    <citation type="submission" date="2018-12" db="EMBL/GenBank/DDBJ databases">
        <title>Complete Genome Sequence of Glutamicibacter creatinolyticus strain LGCM259,isolated from an abscess of a 12-year-old mare in Italy.</title>
        <authorList>
            <person name="Santos R.G."/>
            <person name="Silva A.L."/>
            <person name="Seyffert N."/>
            <person name="Castro T.L.P."/>
            <person name="Attili A.R."/>
            <person name="Rifici C."/>
            <person name="Mazzullo G."/>
            <person name="Brenig B."/>
            <person name="Venanzi F."/>
            <person name="Azevedo V."/>
        </authorList>
    </citation>
    <scope>NUCLEOTIDE SEQUENCE [LARGE SCALE GENOMIC DNA]</scope>
    <source>
        <strain evidence="10 11">LGCM 259</strain>
    </source>
</reference>
<dbReference type="Pfam" id="PF00590">
    <property type="entry name" value="TP_methylase"/>
    <property type="match status" value="1"/>
</dbReference>
<feature type="domain" description="Tetrapyrrole methylase" evidence="8">
    <location>
        <begin position="36"/>
        <end position="232"/>
    </location>
</feature>
<evidence type="ECO:0000256" key="5">
    <source>
        <dbReference type="ARBA" id="ARBA00022691"/>
    </source>
</evidence>
<evidence type="ECO:0000259" key="9">
    <source>
        <dbReference type="Pfam" id="PF23016"/>
    </source>
</evidence>
<keyword evidence="11" id="KW-1185">Reference proteome</keyword>
<proteinExistence type="inferred from homology"/>
<dbReference type="InterPro" id="IPR000878">
    <property type="entry name" value="4pyrrol_Mease"/>
</dbReference>
<accession>A0A5B7WQV3</accession>
<dbReference type="EMBL" id="CP034412">
    <property type="protein sequence ID" value="QCY46388.1"/>
    <property type="molecule type" value="Genomic_DNA"/>
</dbReference>
<dbReference type="GO" id="GO:0070677">
    <property type="term" value="F:rRNA (cytosine-2'-O-)-methyltransferase activity"/>
    <property type="evidence" value="ECO:0007669"/>
    <property type="project" value="UniProtKB-UniRule"/>
</dbReference>
<dbReference type="Gene3D" id="3.40.1010.10">
    <property type="entry name" value="Cobalt-precorrin-4 Transmethylase, Domain 1"/>
    <property type="match status" value="1"/>
</dbReference>
<evidence type="ECO:0000256" key="2">
    <source>
        <dbReference type="ARBA" id="ARBA00022552"/>
    </source>
</evidence>
<evidence type="ECO:0000256" key="1">
    <source>
        <dbReference type="ARBA" id="ARBA00022490"/>
    </source>
</evidence>